<sequence>MGNQGSVLSEEKLQELEKATNFSAKEITKILKRYGALDNSPNGEEGIPITKFLNIPEVVGNPIMPCVFAKFSDLQGGNLGPEPFLLLFSMLHPDQPMDKKQKFAFDMLDVDSQEQLGFEELFSLYKLLYSPALSDQKISHLTAQVLFRDDLATPGYINFDEFCQLVPVSEIKSRLTVQLQLS</sequence>
<organism evidence="4 5">
    <name type="scientific">Branchiostoma belcheri</name>
    <name type="common">Amphioxus</name>
    <dbReference type="NCBI Taxonomy" id="7741"/>
    <lineage>
        <taxon>Eukaryota</taxon>
        <taxon>Metazoa</taxon>
        <taxon>Chordata</taxon>
        <taxon>Cephalochordata</taxon>
        <taxon>Leptocardii</taxon>
        <taxon>Amphioxiformes</taxon>
        <taxon>Branchiostomatidae</taxon>
        <taxon>Branchiostoma</taxon>
    </lineage>
</organism>
<dbReference type="GeneID" id="109464588"/>
<dbReference type="Proteomes" id="UP000515135">
    <property type="component" value="Unplaced"/>
</dbReference>
<evidence type="ECO:0000313" key="5">
    <source>
        <dbReference type="RefSeq" id="XP_019617153.1"/>
    </source>
</evidence>
<dbReference type="PANTHER" id="PTHR45942">
    <property type="entry name" value="PROTEIN PHOSPATASE 3 REGULATORY SUBUNIT B ALPHA ISOFORM TYPE 1"/>
    <property type="match status" value="1"/>
</dbReference>
<keyword evidence="2" id="KW-0677">Repeat</keyword>
<evidence type="ECO:0000259" key="3">
    <source>
        <dbReference type="PROSITE" id="PS50222"/>
    </source>
</evidence>
<dbReference type="InterPro" id="IPR002048">
    <property type="entry name" value="EF_hand_dom"/>
</dbReference>
<gene>
    <name evidence="5" type="primary">LOC109464588</name>
</gene>
<evidence type="ECO:0000256" key="2">
    <source>
        <dbReference type="ARBA" id="ARBA00022737"/>
    </source>
</evidence>
<dbReference type="KEGG" id="bbel:109464588"/>
<dbReference type="InterPro" id="IPR011992">
    <property type="entry name" value="EF-hand-dom_pair"/>
</dbReference>
<name>A0A6P4XYD2_BRABE</name>
<keyword evidence="1" id="KW-0479">Metal-binding</keyword>
<feature type="domain" description="EF-hand" evidence="3">
    <location>
        <begin position="96"/>
        <end position="131"/>
    </location>
</feature>
<dbReference type="RefSeq" id="XP_019617153.1">
    <property type="nucleotide sequence ID" value="XM_019761594.1"/>
</dbReference>
<keyword evidence="4" id="KW-1185">Reference proteome</keyword>
<reference evidence="5" key="1">
    <citation type="submission" date="2025-08" db="UniProtKB">
        <authorList>
            <consortium name="RefSeq"/>
        </authorList>
    </citation>
    <scope>IDENTIFICATION</scope>
    <source>
        <tissue evidence="5">Gonad</tissue>
    </source>
</reference>
<dbReference type="SUPFAM" id="SSF47473">
    <property type="entry name" value="EF-hand"/>
    <property type="match status" value="1"/>
</dbReference>
<proteinExistence type="predicted"/>
<dbReference type="AlphaFoldDB" id="A0A6P4XYD2"/>
<accession>A0A6P4XYD2</accession>
<evidence type="ECO:0000313" key="4">
    <source>
        <dbReference type="Proteomes" id="UP000515135"/>
    </source>
</evidence>
<dbReference type="Gene3D" id="1.10.238.10">
    <property type="entry name" value="EF-hand"/>
    <property type="match status" value="1"/>
</dbReference>
<dbReference type="OrthoDB" id="114727at2759"/>
<evidence type="ECO:0000256" key="1">
    <source>
        <dbReference type="ARBA" id="ARBA00022723"/>
    </source>
</evidence>
<protein>
    <submittedName>
        <fullName evidence="5">Calcineurin subunit B-like</fullName>
    </submittedName>
</protein>
<dbReference type="GO" id="GO:0005509">
    <property type="term" value="F:calcium ion binding"/>
    <property type="evidence" value="ECO:0007669"/>
    <property type="project" value="InterPro"/>
</dbReference>
<dbReference type="PROSITE" id="PS50222">
    <property type="entry name" value="EF_HAND_2"/>
    <property type="match status" value="1"/>
</dbReference>